<dbReference type="AlphaFoldDB" id="A0A395H5B9"/>
<name>A0A395H5B9_9EURO</name>
<evidence type="ECO:0000313" key="1">
    <source>
        <dbReference type="EMBL" id="RAL02783.1"/>
    </source>
</evidence>
<protein>
    <submittedName>
        <fullName evidence="1">Uncharacterized protein</fullName>
    </submittedName>
</protein>
<dbReference type="RefSeq" id="XP_025577110.1">
    <property type="nucleotide sequence ID" value="XM_025715040.1"/>
</dbReference>
<dbReference type="Proteomes" id="UP000249402">
    <property type="component" value="Unassembled WGS sequence"/>
</dbReference>
<dbReference type="VEuPathDB" id="FungiDB:BO80DRAFT_30905"/>
<organism evidence="1 2">
    <name type="scientific">Aspergillus ibericus CBS 121593</name>
    <dbReference type="NCBI Taxonomy" id="1448316"/>
    <lineage>
        <taxon>Eukaryota</taxon>
        <taxon>Fungi</taxon>
        <taxon>Dikarya</taxon>
        <taxon>Ascomycota</taxon>
        <taxon>Pezizomycotina</taxon>
        <taxon>Eurotiomycetes</taxon>
        <taxon>Eurotiomycetidae</taxon>
        <taxon>Eurotiales</taxon>
        <taxon>Aspergillaceae</taxon>
        <taxon>Aspergillus</taxon>
        <taxon>Aspergillus subgen. Circumdati</taxon>
    </lineage>
</organism>
<evidence type="ECO:0000313" key="2">
    <source>
        <dbReference type="Proteomes" id="UP000249402"/>
    </source>
</evidence>
<dbReference type="EMBL" id="KZ824430">
    <property type="protein sequence ID" value="RAL02783.1"/>
    <property type="molecule type" value="Genomic_DNA"/>
</dbReference>
<sequence>MPCGELPQISGAPWIYTWASPGPVTVSSGIENTLADDGTQITCVHPTAHPLGLEISSPSSNITPTPMPPPQGIGEIILPKEAVAQTAIATWGQMTSQTSHPNQIIQKCRCNPCLYPDSIKSHSSARVDLLNR</sequence>
<keyword evidence="2" id="KW-1185">Reference proteome</keyword>
<gene>
    <name evidence="1" type="ORF">BO80DRAFT_30905</name>
</gene>
<reference evidence="1 2" key="1">
    <citation type="submission" date="2018-02" db="EMBL/GenBank/DDBJ databases">
        <title>The genomes of Aspergillus section Nigri reveals drivers in fungal speciation.</title>
        <authorList>
            <consortium name="DOE Joint Genome Institute"/>
            <person name="Vesth T.C."/>
            <person name="Nybo J."/>
            <person name="Theobald S."/>
            <person name="Brandl J."/>
            <person name="Frisvad J.C."/>
            <person name="Nielsen K.F."/>
            <person name="Lyhne E.K."/>
            <person name="Kogle M.E."/>
            <person name="Kuo A."/>
            <person name="Riley R."/>
            <person name="Clum A."/>
            <person name="Nolan M."/>
            <person name="Lipzen A."/>
            <person name="Salamov A."/>
            <person name="Henrissat B."/>
            <person name="Wiebenga A."/>
            <person name="De vries R.P."/>
            <person name="Grigoriev I.V."/>
            <person name="Mortensen U.H."/>
            <person name="Andersen M.R."/>
            <person name="Baker S.E."/>
        </authorList>
    </citation>
    <scope>NUCLEOTIDE SEQUENCE [LARGE SCALE GENOMIC DNA]</scope>
    <source>
        <strain evidence="1 2">CBS 121593</strain>
    </source>
</reference>
<dbReference type="GeneID" id="37219905"/>
<accession>A0A395H5B9</accession>
<proteinExistence type="predicted"/>